<keyword evidence="4 5" id="KW-0472">Membrane</keyword>
<keyword evidence="7" id="KW-1185">Reference proteome</keyword>
<feature type="transmembrane region" description="Helical" evidence="5">
    <location>
        <begin position="243"/>
        <end position="267"/>
    </location>
</feature>
<evidence type="ECO:0000313" key="6">
    <source>
        <dbReference type="EMBL" id="CBY14681.1"/>
    </source>
</evidence>
<keyword evidence="2 5" id="KW-0812">Transmembrane</keyword>
<comment type="similarity">
    <text evidence="5">Belongs to the BI1 family.</text>
</comment>
<reference evidence="6" key="1">
    <citation type="journal article" date="2010" name="Science">
        <title>Plasticity of animal genome architecture unmasked by rapid evolution of a pelagic tunicate.</title>
        <authorList>
            <person name="Denoeud F."/>
            <person name="Henriet S."/>
            <person name="Mungpakdee S."/>
            <person name="Aury J.M."/>
            <person name="Da Silva C."/>
            <person name="Brinkmann H."/>
            <person name="Mikhaleva J."/>
            <person name="Olsen L.C."/>
            <person name="Jubin C."/>
            <person name="Canestro C."/>
            <person name="Bouquet J.M."/>
            <person name="Danks G."/>
            <person name="Poulain J."/>
            <person name="Campsteijn C."/>
            <person name="Adamski M."/>
            <person name="Cross I."/>
            <person name="Yadetie F."/>
            <person name="Muffato M."/>
            <person name="Louis A."/>
            <person name="Butcher S."/>
            <person name="Tsagkogeorga G."/>
            <person name="Konrad A."/>
            <person name="Singh S."/>
            <person name="Jensen M.F."/>
            <person name="Cong E.H."/>
            <person name="Eikeseth-Otteraa H."/>
            <person name="Noel B."/>
            <person name="Anthouard V."/>
            <person name="Porcel B.M."/>
            <person name="Kachouri-Lafond R."/>
            <person name="Nishino A."/>
            <person name="Ugolini M."/>
            <person name="Chourrout P."/>
            <person name="Nishida H."/>
            <person name="Aasland R."/>
            <person name="Huzurbazar S."/>
            <person name="Westhof E."/>
            <person name="Delsuc F."/>
            <person name="Lehrach H."/>
            <person name="Reinhardt R."/>
            <person name="Weissenbach J."/>
            <person name="Roy S.W."/>
            <person name="Artiguenave F."/>
            <person name="Postlethwait J.H."/>
            <person name="Manak J.R."/>
            <person name="Thompson E.M."/>
            <person name="Jaillon O."/>
            <person name="Du Pasquier L."/>
            <person name="Boudinot P."/>
            <person name="Liberles D.A."/>
            <person name="Volff J.N."/>
            <person name="Philippe H."/>
            <person name="Lenhard B."/>
            <person name="Roest Crollius H."/>
            <person name="Wincker P."/>
            <person name="Chourrout D."/>
        </authorList>
    </citation>
    <scope>NUCLEOTIDE SEQUENCE [LARGE SCALE GENOMIC DNA]</scope>
</reference>
<accession>E4XYF9</accession>
<dbReference type="GO" id="GO:0005743">
    <property type="term" value="C:mitochondrial inner membrane"/>
    <property type="evidence" value="ECO:0007669"/>
    <property type="project" value="TreeGrafter"/>
</dbReference>
<evidence type="ECO:0000313" key="7">
    <source>
        <dbReference type="Proteomes" id="UP000001307"/>
    </source>
</evidence>
<protein>
    <recommendedName>
        <fullName evidence="8">Growth hormone-inducible transmembrane protein</fullName>
    </recommendedName>
</protein>
<gene>
    <name evidence="6" type="ORF">GSOID_T00009737001</name>
</gene>
<dbReference type="PANTHER" id="PTHR23291">
    <property type="entry name" value="BAX INHIBITOR-RELATED"/>
    <property type="match status" value="1"/>
</dbReference>
<dbReference type="OrthoDB" id="6285520at2759"/>
<comment type="subcellular location">
    <subcellularLocation>
        <location evidence="1">Membrane</location>
        <topology evidence="1">Multi-pass membrane protein</topology>
    </subcellularLocation>
</comment>
<dbReference type="Pfam" id="PF01027">
    <property type="entry name" value="Bax1-I"/>
    <property type="match status" value="1"/>
</dbReference>
<feature type="transmembrane region" description="Helical" evidence="5">
    <location>
        <begin position="164"/>
        <end position="184"/>
    </location>
</feature>
<proteinExistence type="inferred from homology"/>
<organism evidence="6">
    <name type="scientific">Oikopleura dioica</name>
    <name type="common">Tunicate</name>
    <dbReference type="NCBI Taxonomy" id="34765"/>
    <lineage>
        <taxon>Eukaryota</taxon>
        <taxon>Metazoa</taxon>
        <taxon>Chordata</taxon>
        <taxon>Tunicata</taxon>
        <taxon>Appendicularia</taxon>
        <taxon>Copelata</taxon>
        <taxon>Oikopleuridae</taxon>
        <taxon>Oikopleura</taxon>
    </lineage>
</organism>
<dbReference type="PANTHER" id="PTHR23291:SF112">
    <property type="entry name" value="GROWTH HORMONE-INDUCIBLE TRANSMEMBRANE PROTEIN"/>
    <property type="match status" value="1"/>
</dbReference>
<dbReference type="EMBL" id="FN653326">
    <property type="protein sequence ID" value="CBY14681.1"/>
    <property type="molecule type" value="Genomic_DNA"/>
</dbReference>
<evidence type="ECO:0000256" key="2">
    <source>
        <dbReference type="ARBA" id="ARBA00022692"/>
    </source>
</evidence>
<dbReference type="InParanoid" id="E4XYF9"/>
<feature type="transmembrane region" description="Helical" evidence="5">
    <location>
        <begin position="122"/>
        <end position="143"/>
    </location>
</feature>
<evidence type="ECO:0000256" key="1">
    <source>
        <dbReference type="ARBA" id="ARBA00004141"/>
    </source>
</evidence>
<dbReference type="InterPro" id="IPR006214">
    <property type="entry name" value="Bax_inhibitor_1-related"/>
</dbReference>
<feature type="transmembrane region" description="Helical" evidence="5">
    <location>
        <begin position="288"/>
        <end position="309"/>
    </location>
</feature>
<evidence type="ECO:0000256" key="3">
    <source>
        <dbReference type="ARBA" id="ARBA00022989"/>
    </source>
</evidence>
<keyword evidence="3 5" id="KW-1133">Transmembrane helix</keyword>
<name>E4XYF9_OIKDI</name>
<sequence>MISRISCQSVRSFQTSRNLFKRIRSPRTQQNVLNETVNSVPGQAIPGYSVGAKLAAGASACGLGGLVFYGLNLSNENRAVDRASYWPQYIKDRISSTYNYLFQSLFITGAAAYGALRSPMIMGLASRGGILAFVGTLACMIGLQMGVHASPYVADEFNAQKKAFWALHATFIGCMMAPLVAMFGDVVAQAALYTGGLAGGISALGWVAPSKDSFNMMAPLAMGMGLVLVAAMASPFFSPTSPAGGALFSFVLWGGMILSGGLMFFHTQQMLSKAERHPLHHAKAYDPISASMGMYIAMVNMFQRLLFILGANKRK</sequence>
<evidence type="ECO:0000256" key="4">
    <source>
        <dbReference type="ARBA" id="ARBA00023136"/>
    </source>
</evidence>
<evidence type="ECO:0000256" key="5">
    <source>
        <dbReference type="RuleBase" id="RU004379"/>
    </source>
</evidence>
<dbReference type="Proteomes" id="UP000001307">
    <property type="component" value="Unassembled WGS sequence"/>
</dbReference>
<evidence type="ECO:0008006" key="8">
    <source>
        <dbReference type="Google" id="ProtNLM"/>
    </source>
</evidence>
<feature type="transmembrane region" description="Helical" evidence="5">
    <location>
        <begin position="220"/>
        <end position="237"/>
    </location>
</feature>
<feature type="transmembrane region" description="Helical" evidence="5">
    <location>
        <begin position="98"/>
        <end position="116"/>
    </location>
</feature>
<dbReference type="AlphaFoldDB" id="E4XYF9"/>